<organism evidence="1 2">
    <name type="scientific">Arsenicicoccus piscis</name>
    <dbReference type="NCBI Taxonomy" id="673954"/>
    <lineage>
        <taxon>Bacteria</taxon>
        <taxon>Bacillati</taxon>
        <taxon>Actinomycetota</taxon>
        <taxon>Actinomycetes</taxon>
        <taxon>Micrococcales</taxon>
        <taxon>Intrasporangiaceae</taxon>
        <taxon>Arsenicicoccus</taxon>
    </lineage>
</organism>
<evidence type="ECO:0000313" key="1">
    <source>
        <dbReference type="EMBL" id="GMA18516.1"/>
    </source>
</evidence>
<gene>
    <name evidence="1" type="ORF">GCM10025862_05370</name>
</gene>
<sequence>MTTREDEQRAALRQVHEWAARSAEVLSGAGVPLWGLPARGFRGLKTWATAWPLTGHGLTGLGVTPTGELVRLPRSAAAYDYTEKVLAWVADNGYGGILQGVVPLQPGDVDVDGSNPPGTALVRVAGDGRIRVVATAMALEDALLEATAQLVREQRP</sequence>
<comment type="caution">
    <text evidence="1">The sequence shown here is derived from an EMBL/GenBank/DDBJ whole genome shotgun (WGS) entry which is preliminary data.</text>
</comment>
<protein>
    <submittedName>
        <fullName evidence="1">Uncharacterized protein</fullName>
    </submittedName>
</protein>
<dbReference type="RefSeq" id="WP_241444321.1">
    <property type="nucleotide sequence ID" value="NZ_BSUJ01000001.1"/>
</dbReference>
<accession>A0ABQ6HJ17</accession>
<reference evidence="2" key="1">
    <citation type="journal article" date="2019" name="Int. J. Syst. Evol. Microbiol.">
        <title>The Global Catalogue of Microorganisms (GCM) 10K type strain sequencing project: providing services to taxonomists for standard genome sequencing and annotation.</title>
        <authorList>
            <consortium name="The Broad Institute Genomics Platform"/>
            <consortium name="The Broad Institute Genome Sequencing Center for Infectious Disease"/>
            <person name="Wu L."/>
            <person name="Ma J."/>
        </authorList>
    </citation>
    <scope>NUCLEOTIDE SEQUENCE [LARGE SCALE GENOMIC DNA]</scope>
    <source>
        <strain evidence="2">NBRC 105830</strain>
    </source>
</reference>
<evidence type="ECO:0000313" key="2">
    <source>
        <dbReference type="Proteomes" id="UP001157109"/>
    </source>
</evidence>
<dbReference type="Proteomes" id="UP001157109">
    <property type="component" value="Unassembled WGS sequence"/>
</dbReference>
<proteinExistence type="predicted"/>
<keyword evidence="2" id="KW-1185">Reference proteome</keyword>
<dbReference type="EMBL" id="BSUJ01000001">
    <property type="protein sequence ID" value="GMA18516.1"/>
    <property type="molecule type" value="Genomic_DNA"/>
</dbReference>
<name>A0ABQ6HJ17_9MICO</name>